<dbReference type="EMBL" id="ANJA01000235">
    <property type="protein sequence ID" value="ETO84828.1"/>
    <property type="molecule type" value="Genomic_DNA"/>
</dbReference>
<reference evidence="1 2" key="1">
    <citation type="submission" date="2013-11" db="EMBL/GenBank/DDBJ databases">
        <title>The Genome Sequence of Phytophthora parasitica P1976.</title>
        <authorList>
            <consortium name="The Broad Institute Genomics Platform"/>
            <person name="Russ C."/>
            <person name="Tyler B."/>
            <person name="Panabieres F."/>
            <person name="Shan W."/>
            <person name="Tripathy S."/>
            <person name="Grunwald N."/>
            <person name="Machado M."/>
            <person name="Johnson C.S."/>
            <person name="Walker B."/>
            <person name="Young S."/>
            <person name="Zeng Q."/>
            <person name="Gargeya S."/>
            <person name="Fitzgerald M."/>
            <person name="Haas B."/>
            <person name="Abouelleil A."/>
            <person name="Allen A.W."/>
            <person name="Alvarado L."/>
            <person name="Arachchi H.M."/>
            <person name="Berlin A.M."/>
            <person name="Chapman S.B."/>
            <person name="Gainer-Dewar J."/>
            <person name="Goldberg J."/>
            <person name="Griggs A."/>
            <person name="Gujja S."/>
            <person name="Hansen M."/>
            <person name="Howarth C."/>
            <person name="Imamovic A."/>
            <person name="Ireland A."/>
            <person name="Larimer J."/>
            <person name="McCowan C."/>
            <person name="Murphy C."/>
            <person name="Pearson M."/>
            <person name="Poon T.W."/>
            <person name="Priest M."/>
            <person name="Roberts A."/>
            <person name="Saif S."/>
            <person name="Shea T."/>
            <person name="Sisk P."/>
            <person name="Sykes S."/>
            <person name="Wortman J."/>
            <person name="Nusbaum C."/>
            <person name="Birren B."/>
        </authorList>
    </citation>
    <scope>NUCLEOTIDE SEQUENCE [LARGE SCALE GENOMIC DNA]</scope>
    <source>
        <strain evidence="1 2">P1976</strain>
    </source>
</reference>
<dbReference type="InterPro" id="IPR036291">
    <property type="entry name" value="NAD(P)-bd_dom_sf"/>
</dbReference>
<gene>
    <name evidence="1" type="ORF">F444_01315</name>
</gene>
<dbReference type="SUPFAM" id="SSF51735">
    <property type="entry name" value="NAD(P)-binding Rossmann-fold domains"/>
    <property type="match status" value="1"/>
</dbReference>
<dbReference type="Gene3D" id="3.40.50.720">
    <property type="entry name" value="NAD(P)-binding Rossmann-like Domain"/>
    <property type="match status" value="1"/>
</dbReference>
<evidence type="ECO:0000313" key="1">
    <source>
        <dbReference type="EMBL" id="ETO84828.1"/>
    </source>
</evidence>
<sequence>MQNVLNDFKSDAMSAQCYLRSSDIFAMIEKLTAAAGQVDVNVVMVAWTYSPEHMENAMGDYIMCGSVYVFNEKGSGLTTVQDATQNVGQIQGEGEVTPTTVIMAETIGMWSKEQVQQVVNSTGAFTTRDKVSARRKSRVVKAAIPSSYTPMFVMVVKDKLYEKGMHVVFIRDLDEVIYPRKLDGQKLRESVH</sequence>
<dbReference type="Proteomes" id="UP000028582">
    <property type="component" value="Unassembled WGS sequence"/>
</dbReference>
<protein>
    <submittedName>
        <fullName evidence="1">Uncharacterized protein</fullName>
    </submittedName>
</protein>
<evidence type="ECO:0000313" key="2">
    <source>
        <dbReference type="Proteomes" id="UP000028582"/>
    </source>
</evidence>
<name>A0A081B117_PHYNI</name>
<accession>A0A081B117</accession>
<comment type="caution">
    <text evidence="1">The sequence shown here is derived from an EMBL/GenBank/DDBJ whole genome shotgun (WGS) entry which is preliminary data.</text>
</comment>
<proteinExistence type="predicted"/>
<organism evidence="1 2">
    <name type="scientific">Phytophthora nicotianae P1976</name>
    <dbReference type="NCBI Taxonomy" id="1317066"/>
    <lineage>
        <taxon>Eukaryota</taxon>
        <taxon>Sar</taxon>
        <taxon>Stramenopiles</taxon>
        <taxon>Oomycota</taxon>
        <taxon>Peronosporomycetes</taxon>
        <taxon>Peronosporales</taxon>
        <taxon>Peronosporaceae</taxon>
        <taxon>Phytophthora</taxon>
    </lineage>
</organism>
<dbReference type="AlphaFoldDB" id="A0A081B117"/>